<protein>
    <recommendedName>
        <fullName evidence="6">Dynein heavy chain</fullName>
    </recommendedName>
</protein>
<sequence>MDVQRNLESSLEKHTKEIYGPPVGKKMVVFIDDMNMPQVDTYGTQQPIALLKLLLEKGGMYDRGKELNWKIIKDISYYAAMGKSGGGRNEVDPRFVSMFSVFNMTFPSDATVTHIYLSILRGHLGIFPDDVRELAPNVIAATLYLYKAAVNELPPTPSKFHYIFNLRDLSRIVAGLLLTAPAHYQQPQLFVKVWRNEFTRVICDRLINDADQKLMSDNMLNAMLAYFPEHNVYAMTDPLLYGDYRNALSEDEPRDYEDLIDYEAIYCLFSEILNDYNERNLKMNLVLFEDALEHLTRIHRVLRMNPGHSMVVGVGGSGKQSLVRLAAYSAGNV</sequence>
<dbReference type="AlphaFoldDB" id="A0ABD0Y090"/>
<dbReference type="Pfam" id="PF12780">
    <property type="entry name" value="AAA_8"/>
    <property type="match status" value="1"/>
</dbReference>
<dbReference type="SUPFAM" id="SSF52540">
    <property type="entry name" value="P-loop containing nucleoside triphosphate hydrolases"/>
    <property type="match status" value="2"/>
</dbReference>
<dbReference type="PANTHER" id="PTHR22878:SF63">
    <property type="entry name" value="DYNEIN AXONEMAL HEAVY CHAIN 10"/>
    <property type="match status" value="1"/>
</dbReference>
<dbReference type="Gene3D" id="1.20.920.30">
    <property type="match status" value="1"/>
</dbReference>
<dbReference type="Gene3D" id="3.40.50.300">
    <property type="entry name" value="P-loop containing nucleotide triphosphate hydrolases"/>
    <property type="match status" value="1"/>
</dbReference>
<gene>
    <name evidence="4" type="ORF">AAG570_005373</name>
</gene>
<dbReference type="InterPro" id="IPR027417">
    <property type="entry name" value="P-loop_NTPase"/>
</dbReference>
<keyword evidence="5" id="KW-1185">Reference proteome</keyword>
<dbReference type="InterPro" id="IPR024317">
    <property type="entry name" value="Dynein_heavy_chain_D4_dom"/>
</dbReference>
<dbReference type="InterPro" id="IPR026983">
    <property type="entry name" value="DHC"/>
</dbReference>
<dbReference type="Pfam" id="PF12775">
    <property type="entry name" value="AAA_7"/>
    <property type="match status" value="1"/>
</dbReference>
<organism evidence="4 5">
    <name type="scientific">Ranatra chinensis</name>
    <dbReference type="NCBI Taxonomy" id="642074"/>
    <lineage>
        <taxon>Eukaryota</taxon>
        <taxon>Metazoa</taxon>
        <taxon>Ecdysozoa</taxon>
        <taxon>Arthropoda</taxon>
        <taxon>Hexapoda</taxon>
        <taxon>Insecta</taxon>
        <taxon>Pterygota</taxon>
        <taxon>Neoptera</taxon>
        <taxon>Paraneoptera</taxon>
        <taxon>Hemiptera</taxon>
        <taxon>Heteroptera</taxon>
        <taxon>Panheteroptera</taxon>
        <taxon>Nepomorpha</taxon>
        <taxon>Nepidae</taxon>
        <taxon>Ranatrinae</taxon>
        <taxon>Ranatra</taxon>
    </lineage>
</organism>
<accession>A0ABD0Y090</accession>
<dbReference type="InterPro" id="IPR041589">
    <property type="entry name" value="DNAH3_AAA_lid_1"/>
</dbReference>
<evidence type="ECO:0000256" key="1">
    <source>
        <dbReference type="ARBA" id="ARBA00008887"/>
    </source>
</evidence>
<dbReference type="PANTHER" id="PTHR22878">
    <property type="entry name" value="DYNEIN HEAVY CHAIN 6, AXONEMAL-LIKE-RELATED"/>
    <property type="match status" value="1"/>
</dbReference>
<evidence type="ECO:0000313" key="4">
    <source>
        <dbReference type="EMBL" id="KAL1116904.1"/>
    </source>
</evidence>
<dbReference type="Pfam" id="PF17857">
    <property type="entry name" value="AAA_lid_1"/>
    <property type="match status" value="1"/>
</dbReference>
<feature type="domain" description="Dynein heavy chain 3 AAA+ lid" evidence="3">
    <location>
        <begin position="139"/>
        <end position="219"/>
    </location>
</feature>
<dbReference type="Proteomes" id="UP001558652">
    <property type="component" value="Unassembled WGS sequence"/>
</dbReference>
<comment type="caution">
    <text evidence="4">The sequence shown here is derived from an EMBL/GenBank/DDBJ whole genome shotgun (WGS) entry which is preliminary data.</text>
</comment>
<feature type="domain" description="Dynein heavy chain AAA module D4" evidence="2">
    <location>
        <begin position="283"/>
        <end position="328"/>
    </location>
</feature>
<name>A0ABD0Y090_9HEMI</name>
<evidence type="ECO:0000259" key="2">
    <source>
        <dbReference type="Pfam" id="PF12780"/>
    </source>
</evidence>
<proteinExistence type="inferred from homology"/>
<evidence type="ECO:0000313" key="5">
    <source>
        <dbReference type="Proteomes" id="UP001558652"/>
    </source>
</evidence>
<comment type="similarity">
    <text evidence="1">Belongs to the dynein heavy chain family.</text>
</comment>
<dbReference type="FunFam" id="1.20.920.30:FF:000007">
    <property type="entry name" value="Dynein axonemal heavy chain 10"/>
    <property type="match status" value="1"/>
</dbReference>
<dbReference type="EMBL" id="JBFDAA010000017">
    <property type="protein sequence ID" value="KAL1116904.1"/>
    <property type="molecule type" value="Genomic_DNA"/>
</dbReference>
<evidence type="ECO:0000259" key="3">
    <source>
        <dbReference type="Pfam" id="PF17857"/>
    </source>
</evidence>
<evidence type="ECO:0008006" key="6">
    <source>
        <dbReference type="Google" id="ProtNLM"/>
    </source>
</evidence>
<reference evidence="4 5" key="1">
    <citation type="submission" date="2024-07" db="EMBL/GenBank/DDBJ databases">
        <title>Chromosome-level genome assembly of the water stick insect Ranatra chinensis (Heteroptera: Nepidae).</title>
        <authorList>
            <person name="Liu X."/>
        </authorList>
    </citation>
    <scope>NUCLEOTIDE SEQUENCE [LARGE SCALE GENOMIC DNA]</scope>
    <source>
        <strain evidence="4">Cailab_2021Rc</strain>
        <tissue evidence="4">Muscle</tissue>
    </source>
</reference>